<protein>
    <recommendedName>
        <fullName evidence="4">HAF family extracellular repeat protein</fullName>
    </recommendedName>
</protein>
<evidence type="ECO:0000313" key="3">
    <source>
        <dbReference type="Proteomes" id="UP000295151"/>
    </source>
</evidence>
<gene>
    <name evidence="2" type="ORF">EV138_3389</name>
</gene>
<proteinExistence type="predicted"/>
<evidence type="ECO:0000256" key="1">
    <source>
        <dbReference type="SAM" id="SignalP"/>
    </source>
</evidence>
<reference evidence="2 3" key="1">
    <citation type="submission" date="2019-03" db="EMBL/GenBank/DDBJ databases">
        <title>Genomic Encyclopedia of Type Strains, Phase III (KMG-III): the genomes of soil and plant-associated and newly described type strains.</title>
        <authorList>
            <person name="Whitman W."/>
        </authorList>
    </citation>
    <scope>NUCLEOTIDE SEQUENCE [LARGE SCALE GENOMIC DNA]</scope>
    <source>
        <strain evidence="2 3">VKM Ac-2575</strain>
    </source>
</reference>
<feature type="chain" id="PRO_5020933534" description="HAF family extracellular repeat protein" evidence="1">
    <location>
        <begin position="26"/>
        <end position="334"/>
    </location>
</feature>
<keyword evidence="1" id="KW-0732">Signal</keyword>
<organism evidence="2 3">
    <name type="scientific">Kribbella voronezhensis</name>
    <dbReference type="NCBI Taxonomy" id="2512212"/>
    <lineage>
        <taxon>Bacteria</taxon>
        <taxon>Bacillati</taxon>
        <taxon>Actinomycetota</taxon>
        <taxon>Actinomycetes</taxon>
        <taxon>Propionibacteriales</taxon>
        <taxon>Kribbellaceae</taxon>
        <taxon>Kribbella</taxon>
    </lineage>
</organism>
<dbReference type="SUPFAM" id="SSF69322">
    <property type="entry name" value="Tricorn protease domain 2"/>
    <property type="match status" value="1"/>
</dbReference>
<comment type="caution">
    <text evidence="2">The sequence shown here is derived from an EMBL/GenBank/DDBJ whole genome shotgun (WGS) entry which is preliminary data.</text>
</comment>
<evidence type="ECO:0008006" key="4">
    <source>
        <dbReference type="Google" id="ProtNLM"/>
    </source>
</evidence>
<keyword evidence="3" id="KW-1185">Reference proteome</keyword>
<sequence>MYGRAGIALLALGLPLVLSGPNASAAPTAACAEHAVAEVRGRTATDIRGVAPGGHYLSGAAQDGEGNYHAVRWDDGVPTELPIPAAQSWAADVNDDGQLVIGTSDEDGTKPWRYRDGQLVALPIPAGYASATATAIDNYRGNILGTVSDADGWNVRGVVWDAADQPHVLSIPAGFNEVAVSDIDDDGVAVGTVLDVDIPHARTRYQLAAYWLPDGTVRLFPPSSATAWTTAAAIRHGVAAGQDGDSAATWKVGTNGSSTAIAGGDKAQAINSRGTVVLAGSGRPRVYQPGKGERALTLQDPGGASGASVAGLADTDQVYGTDDLHHEPVRWDCS</sequence>
<dbReference type="Proteomes" id="UP000295151">
    <property type="component" value="Unassembled WGS sequence"/>
</dbReference>
<feature type="signal peptide" evidence="1">
    <location>
        <begin position="1"/>
        <end position="25"/>
    </location>
</feature>
<accession>A0A4R7TCH9</accession>
<evidence type="ECO:0000313" key="2">
    <source>
        <dbReference type="EMBL" id="TDU89812.1"/>
    </source>
</evidence>
<name>A0A4R7TCH9_9ACTN</name>
<dbReference type="OrthoDB" id="4087299at2"/>
<dbReference type="EMBL" id="SOCE01000001">
    <property type="protein sequence ID" value="TDU89812.1"/>
    <property type="molecule type" value="Genomic_DNA"/>
</dbReference>
<dbReference type="AlphaFoldDB" id="A0A4R7TCH9"/>
<dbReference type="RefSeq" id="WP_133979829.1">
    <property type="nucleotide sequence ID" value="NZ_SOCE01000001.1"/>
</dbReference>